<name>F9S7L3_9VIBR</name>
<reference evidence="1 2" key="1">
    <citation type="journal article" date="2012" name="Int. J. Syst. Evol. Microbiol.">
        <title>Vibrio caribbeanicus sp. nov., isolated from the marine sponge Scleritoderma cyanea.</title>
        <authorList>
            <person name="Hoffmann M."/>
            <person name="Monday S.R."/>
            <person name="Allard M.W."/>
            <person name="Strain E.A."/>
            <person name="Whittaker P."/>
            <person name="Naum M."/>
            <person name="McCarthy P.J."/>
            <person name="Lopez J.V."/>
            <person name="Fischer M."/>
            <person name="Brown E.W."/>
        </authorList>
    </citation>
    <scope>NUCLEOTIDE SEQUENCE [LARGE SCALE GENOMIC DNA]</scope>
    <source>
        <strain evidence="1 2">ATCC 700023</strain>
    </source>
</reference>
<comment type="caution">
    <text evidence="1">The sequence shown here is derived from an EMBL/GenBank/DDBJ whole genome shotgun (WGS) entry which is preliminary data.</text>
</comment>
<proteinExistence type="predicted"/>
<dbReference type="SUPFAM" id="SSF53850">
    <property type="entry name" value="Periplasmic binding protein-like II"/>
    <property type="match status" value="1"/>
</dbReference>
<organism evidence="1 2">
    <name type="scientific">Vibrio ichthyoenteri ATCC 700023</name>
    <dbReference type="NCBI Taxonomy" id="870968"/>
    <lineage>
        <taxon>Bacteria</taxon>
        <taxon>Pseudomonadati</taxon>
        <taxon>Pseudomonadota</taxon>
        <taxon>Gammaproteobacteria</taxon>
        <taxon>Vibrionales</taxon>
        <taxon>Vibrionaceae</taxon>
        <taxon>Vibrio</taxon>
    </lineage>
</organism>
<dbReference type="EMBL" id="AFWF01000295">
    <property type="protein sequence ID" value="EGU31243.1"/>
    <property type="molecule type" value="Genomic_DNA"/>
</dbReference>
<protein>
    <recommendedName>
        <fullName evidence="3">Phosphate ABC transporter substrate-binding protein</fullName>
    </recommendedName>
</protein>
<keyword evidence="2" id="KW-1185">Reference proteome</keyword>
<gene>
    <name evidence="1" type="ORF">VII00023_19995</name>
</gene>
<sequence>MFIRNKVPHRTDSSMHYACCLVAILCLFISVNTSAMGAEQYAIFTLEQEFTPLSVSKARKLYRGKTKRLEGKKIELSDWPESSEERAEFYQILLGKNTAQMNAHWASLSFSGKARPPKEMTTADVSALVQWMEKKSNRIGYAPLNHLPDDATVLFVVEEVK</sequence>
<evidence type="ECO:0000313" key="2">
    <source>
        <dbReference type="Proteomes" id="UP000004605"/>
    </source>
</evidence>
<evidence type="ECO:0008006" key="3">
    <source>
        <dbReference type="Google" id="ProtNLM"/>
    </source>
</evidence>
<accession>F9S7L3</accession>
<dbReference type="AlphaFoldDB" id="F9S7L3"/>
<evidence type="ECO:0000313" key="1">
    <source>
        <dbReference type="EMBL" id="EGU31243.1"/>
    </source>
</evidence>
<dbReference type="Proteomes" id="UP000004605">
    <property type="component" value="Unassembled WGS sequence"/>
</dbReference>